<reference evidence="1 2" key="1">
    <citation type="submission" date="2023-07" db="EMBL/GenBank/DDBJ databases">
        <title>Sorghum-associated microbial communities from plants grown in Nebraska, USA.</title>
        <authorList>
            <person name="Schachtman D."/>
        </authorList>
    </citation>
    <scope>NUCLEOTIDE SEQUENCE [LARGE SCALE GENOMIC DNA]</scope>
    <source>
        <strain evidence="1 2">CC60</strain>
    </source>
</reference>
<dbReference type="RefSeq" id="WP_306847645.1">
    <property type="nucleotide sequence ID" value="NZ_JAUSSK010000001.1"/>
</dbReference>
<protein>
    <submittedName>
        <fullName evidence="1">Uncharacterized protein</fullName>
    </submittedName>
</protein>
<evidence type="ECO:0000313" key="2">
    <source>
        <dbReference type="Proteomes" id="UP001237737"/>
    </source>
</evidence>
<evidence type="ECO:0000313" key="1">
    <source>
        <dbReference type="EMBL" id="MDQ0008748.1"/>
    </source>
</evidence>
<name>A0ABT9SUS3_9GAMM</name>
<gene>
    <name evidence="1" type="ORF">J2T07_000907</name>
</gene>
<sequence length="117" mass="13339">MSLRAELERLCKASPEWDGRVCALQVVDANDKAMQRRALVSSPNSGKSWDLRCKVREGLIDYVRREFPDFLPRVRGEVVSDVRMADAGTPVLGHRMTSTRRWMPMGYRDKRCPLGAC</sequence>
<comment type="caution">
    <text evidence="1">The sequence shown here is derived from an EMBL/GenBank/DDBJ whole genome shotgun (WGS) entry which is preliminary data.</text>
</comment>
<dbReference type="Proteomes" id="UP001237737">
    <property type="component" value="Unassembled WGS sequence"/>
</dbReference>
<dbReference type="EMBL" id="JAUSSK010000001">
    <property type="protein sequence ID" value="MDQ0008748.1"/>
    <property type="molecule type" value="Genomic_DNA"/>
</dbReference>
<keyword evidence="2" id="KW-1185">Reference proteome</keyword>
<accession>A0ABT9SUS3</accession>
<organism evidence="1 2">
    <name type="scientific">Luteibacter jiangsuensis</name>
    <dbReference type="NCBI Taxonomy" id="637577"/>
    <lineage>
        <taxon>Bacteria</taxon>
        <taxon>Pseudomonadati</taxon>
        <taxon>Pseudomonadota</taxon>
        <taxon>Gammaproteobacteria</taxon>
        <taxon>Lysobacterales</taxon>
        <taxon>Rhodanobacteraceae</taxon>
        <taxon>Luteibacter</taxon>
    </lineage>
</organism>
<proteinExistence type="predicted"/>